<keyword evidence="2" id="KW-0472">Membrane</keyword>
<organism evidence="3 4">
    <name type="scientific">Arenibacter algicola</name>
    <dbReference type="NCBI Taxonomy" id="616991"/>
    <lineage>
        <taxon>Bacteria</taxon>
        <taxon>Pseudomonadati</taxon>
        <taxon>Bacteroidota</taxon>
        <taxon>Flavobacteriia</taxon>
        <taxon>Flavobacteriales</taxon>
        <taxon>Flavobacteriaceae</taxon>
        <taxon>Arenibacter</taxon>
    </lineage>
</organism>
<sequence>MSENNLDKLFQEKLANFQEIPDEKVWNSIAASLDNKKRSRKLIPLWWKVGGAAAILAILFFAIDPFSTSESATPVITDVENNTPSTKDDNILQESSIEATSITGNEGKTLEENKIEASDQTARDKITDPLPNRGSIAAEGNPKQDNSGKGQKNAIPTHTASKELVTNASGTKSIDNNAGQDSANSVYPKPKEDTLPSKELPIPAEEAIVHQENNNANKPIEKTPEVTSEDLPSNKKSILEAIEENEVVEVKQTQNGKWSAGPSIAPVYFNGMGEGSPINSILASNSKTGSVTMSYGITVAYEISKKLSLRSGIHKVDYGYDTNDVSFTSSFNASTGNQISNIDYSNDSQSIILNNPNNENVIPKPGSVFAMDVTGKNPTRLGTMGQQMGYLEVPLELNYALLNRKFGVNIIGGVSSLFLTDNSVVLESSGQTTEFGEANNINSVNFSTNLGLGLDYKFTPKLKFNVEPVFKYQLNTFSNTSGNFNPYSLGVYSGFTFKF</sequence>
<protein>
    <submittedName>
        <fullName evidence="3">Uncharacterized protein</fullName>
    </submittedName>
</protein>
<feature type="compositionally biased region" description="Polar residues" evidence="1">
    <location>
        <begin position="143"/>
        <end position="185"/>
    </location>
</feature>
<evidence type="ECO:0000256" key="1">
    <source>
        <dbReference type="SAM" id="MobiDB-lite"/>
    </source>
</evidence>
<feature type="transmembrane region" description="Helical" evidence="2">
    <location>
        <begin position="45"/>
        <end position="63"/>
    </location>
</feature>
<proteinExistence type="predicted"/>
<accession>A0A221UU65</accession>
<feature type="compositionally biased region" description="Basic and acidic residues" evidence="1">
    <location>
        <begin position="108"/>
        <end position="127"/>
    </location>
</feature>
<dbReference type="Proteomes" id="UP000204551">
    <property type="component" value="Chromosome"/>
</dbReference>
<evidence type="ECO:0000313" key="3">
    <source>
        <dbReference type="EMBL" id="ASO04929.1"/>
    </source>
</evidence>
<dbReference type="KEGG" id="aalg:AREALGSMS7_01459"/>
<dbReference type="AlphaFoldDB" id="A0A221UU65"/>
<feature type="region of interest" description="Disordered" evidence="1">
    <location>
        <begin position="77"/>
        <end position="197"/>
    </location>
</feature>
<gene>
    <name evidence="3" type="ORF">AREALGSMS7_01459</name>
</gene>
<feature type="compositionally biased region" description="Polar residues" evidence="1">
    <location>
        <begin position="92"/>
        <end position="106"/>
    </location>
</feature>
<dbReference type="RefSeq" id="WP_093977814.1">
    <property type="nucleotide sequence ID" value="NZ_CP022515.1"/>
</dbReference>
<name>A0A221UU65_9FLAO</name>
<reference evidence="3 4" key="1">
    <citation type="submission" date="2017-07" db="EMBL/GenBank/DDBJ databases">
        <title>Genome Sequence of Arenibacter algicola Strain SMS7 Isolated from a culture of the Diatom Skeletonema marinoi.</title>
        <authorList>
            <person name="Topel M."/>
            <person name="Pinder M.I.M."/>
            <person name="Johansson O.N."/>
            <person name="Kourtchenko O."/>
            <person name="Godhe A."/>
            <person name="Clarke A.K."/>
        </authorList>
    </citation>
    <scope>NUCLEOTIDE SEQUENCE [LARGE SCALE GENOMIC DNA]</scope>
    <source>
        <strain evidence="3 4">SMS7</strain>
    </source>
</reference>
<evidence type="ECO:0000313" key="4">
    <source>
        <dbReference type="Proteomes" id="UP000204551"/>
    </source>
</evidence>
<dbReference type="EMBL" id="CP022515">
    <property type="protein sequence ID" value="ASO04929.1"/>
    <property type="molecule type" value="Genomic_DNA"/>
</dbReference>
<dbReference type="eggNOG" id="COG3266">
    <property type="taxonomic scope" value="Bacteria"/>
</dbReference>
<evidence type="ECO:0000256" key="2">
    <source>
        <dbReference type="SAM" id="Phobius"/>
    </source>
</evidence>
<keyword evidence="2" id="KW-1133">Transmembrane helix</keyword>
<keyword evidence="2" id="KW-0812">Transmembrane</keyword>
<dbReference type="STRING" id="616991.GCA_000733925_04611"/>
<feature type="region of interest" description="Disordered" evidence="1">
    <location>
        <begin position="211"/>
        <end position="232"/>
    </location>
</feature>